<evidence type="ECO:0000259" key="6">
    <source>
        <dbReference type="Pfam" id="PF01850"/>
    </source>
</evidence>
<dbReference type="InterPro" id="IPR029060">
    <property type="entry name" value="PIN-like_dom_sf"/>
</dbReference>
<keyword evidence="8" id="KW-1185">Reference proteome</keyword>
<reference evidence="7" key="1">
    <citation type="submission" date="2022-10" db="EMBL/GenBank/DDBJ databases">
        <title>Rhodococcus sp.75.</title>
        <authorList>
            <person name="Sun M."/>
        </authorList>
    </citation>
    <scope>NUCLEOTIDE SEQUENCE</scope>
    <source>
        <strain evidence="7">75</strain>
    </source>
</reference>
<dbReference type="SUPFAM" id="SSF88723">
    <property type="entry name" value="PIN domain-like"/>
    <property type="match status" value="1"/>
</dbReference>
<evidence type="ECO:0000256" key="5">
    <source>
        <dbReference type="ARBA" id="ARBA00022842"/>
    </source>
</evidence>
<accession>A0ABY6P075</accession>
<proteinExistence type="predicted"/>
<sequence length="122" mass="12796">MSVLVDTSVWVDHLRTGNPRLAALLEQSRVLIHPWVLGELALGGVIRNAEVSTLLGALPRAPLVSDSELVGFIQTQALHGRGVGYVDAQLLASTVLDPDAVLWSADKGLSAAAAELGVAHQT</sequence>
<keyword evidence="3" id="KW-0479">Metal-binding</keyword>
<dbReference type="Proteomes" id="UP001164965">
    <property type="component" value="Chromosome"/>
</dbReference>
<gene>
    <name evidence="7" type="ORF">RHODO2019_17525</name>
</gene>
<keyword evidence="2" id="KW-0540">Nuclease</keyword>
<name>A0ABY6P075_9NOCA</name>
<evidence type="ECO:0000256" key="3">
    <source>
        <dbReference type="ARBA" id="ARBA00022723"/>
    </source>
</evidence>
<keyword evidence="5" id="KW-0460">Magnesium</keyword>
<evidence type="ECO:0000256" key="2">
    <source>
        <dbReference type="ARBA" id="ARBA00022722"/>
    </source>
</evidence>
<evidence type="ECO:0000313" key="7">
    <source>
        <dbReference type="EMBL" id="UZJ24874.1"/>
    </source>
</evidence>
<dbReference type="EMBL" id="CP110615">
    <property type="protein sequence ID" value="UZJ24874.1"/>
    <property type="molecule type" value="Genomic_DNA"/>
</dbReference>
<dbReference type="RefSeq" id="WP_265382980.1">
    <property type="nucleotide sequence ID" value="NZ_CP110615.1"/>
</dbReference>
<organism evidence="7 8">
    <name type="scientific">Rhodococcus antarcticus</name>
    <dbReference type="NCBI Taxonomy" id="2987751"/>
    <lineage>
        <taxon>Bacteria</taxon>
        <taxon>Bacillati</taxon>
        <taxon>Actinomycetota</taxon>
        <taxon>Actinomycetes</taxon>
        <taxon>Mycobacteriales</taxon>
        <taxon>Nocardiaceae</taxon>
        <taxon>Rhodococcus</taxon>
    </lineage>
</organism>
<keyword evidence="1" id="KW-1277">Toxin-antitoxin system</keyword>
<evidence type="ECO:0000256" key="4">
    <source>
        <dbReference type="ARBA" id="ARBA00022801"/>
    </source>
</evidence>
<protein>
    <submittedName>
        <fullName evidence="7">VapC toxin family PIN domain ribonuclease</fullName>
    </submittedName>
</protein>
<dbReference type="Gene3D" id="3.40.50.1010">
    <property type="entry name" value="5'-nuclease"/>
    <property type="match status" value="1"/>
</dbReference>
<keyword evidence="4" id="KW-0378">Hydrolase</keyword>
<dbReference type="Pfam" id="PF01850">
    <property type="entry name" value="PIN"/>
    <property type="match status" value="1"/>
</dbReference>
<evidence type="ECO:0000313" key="8">
    <source>
        <dbReference type="Proteomes" id="UP001164965"/>
    </source>
</evidence>
<evidence type="ECO:0000256" key="1">
    <source>
        <dbReference type="ARBA" id="ARBA00022649"/>
    </source>
</evidence>
<feature type="domain" description="PIN" evidence="6">
    <location>
        <begin position="3"/>
        <end position="113"/>
    </location>
</feature>
<dbReference type="InterPro" id="IPR002716">
    <property type="entry name" value="PIN_dom"/>
</dbReference>